<keyword evidence="1" id="KW-0175">Coiled coil</keyword>
<evidence type="ECO:0000313" key="2">
    <source>
        <dbReference type="EMBL" id="CEM40333.1"/>
    </source>
</evidence>
<feature type="coiled-coil region" evidence="1">
    <location>
        <begin position="33"/>
        <end position="106"/>
    </location>
</feature>
<gene>
    <name evidence="2" type="ORF">Cvel_5910</name>
</gene>
<dbReference type="AlphaFoldDB" id="A0A0G4H8P0"/>
<proteinExistence type="predicted"/>
<organism evidence="2">
    <name type="scientific">Chromera velia CCMP2878</name>
    <dbReference type="NCBI Taxonomy" id="1169474"/>
    <lineage>
        <taxon>Eukaryota</taxon>
        <taxon>Sar</taxon>
        <taxon>Alveolata</taxon>
        <taxon>Colpodellida</taxon>
        <taxon>Chromeraceae</taxon>
        <taxon>Chromera</taxon>
    </lineage>
</organism>
<evidence type="ECO:0000256" key="1">
    <source>
        <dbReference type="SAM" id="Coils"/>
    </source>
</evidence>
<protein>
    <submittedName>
        <fullName evidence="2">Uncharacterized protein</fullName>
    </submittedName>
</protein>
<sequence>MLRSSRSFCPVKLWRFGRYSQRRGVDGTGDGGEADLKGQIADVRREIAQVKAALGLADGDPGGYGGKSETFLENQLTSLNNQLTELQKQKNLLLQQQQDSEKKRNKKKIKVLNEEDGSILVWSLESQEELVKKLERMYVYLVPENDPAVDVDHFDELEASTEEELRDPTRWNYRAKPTLFQSKFQYSNRMAANVAQ</sequence>
<dbReference type="EMBL" id="CDMZ01002017">
    <property type="protein sequence ID" value="CEM40333.1"/>
    <property type="molecule type" value="Genomic_DNA"/>
</dbReference>
<name>A0A0G4H8P0_9ALVE</name>
<dbReference type="VEuPathDB" id="CryptoDB:Cvel_5910"/>
<reference evidence="2" key="1">
    <citation type="submission" date="2014-11" db="EMBL/GenBank/DDBJ databases">
        <authorList>
            <person name="Otto D Thomas"/>
            <person name="Naeem Raeece"/>
        </authorList>
    </citation>
    <scope>NUCLEOTIDE SEQUENCE</scope>
</reference>
<accession>A0A0G4H8P0</accession>